<evidence type="ECO:0000256" key="2">
    <source>
        <dbReference type="SAM" id="Phobius"/>
    </source>
</evidence>
<comment type="caution">
    <text evidence="3">The sequence shown here is derived from an EMBL/GenBank/DDBJ whole genome shotgun (WGS) entry which is preliminary data.</text>
</comment>
<feature type="region of interest" description="Disordered" evidence="1">
    <location>
        <begin position="175"/>
        <end position="197"/>
    </location>
</feature>
<evidence type="ECO:0000313" key="3">
    <source>
        <dbReference type="EMBL" id="GGK99237.1"/>
    </source>
</evidence>
<sequence>MTASRPPASRPPASPPPASRPPGVVRQILGRDEDDDRPLPELPPLPDDPKWRIEHLGMISAVGVALSLCVASAGFLTGGPSAGLGAGAGVLLVAAGFTLSTLTIAWADVIRPALVMPVGLAVYVVKYALIALVLVSAGAAGWSGARPMAWGIAGGAVAMTGVQIWWLSRVASRRLPGPRPAPEEDPAGDGAQPRPNR</sequence>
<name>A0A8J3C024_9ACTN</name>
<evidence type="ECO:0008006" key="5">
    <source>
        <dbReference type="Google" id="ProtNLM"/>
    </source>
</evidence>
<feature type="region of interest" description="Disordered" evidence="1">
    <location>
        <begin position="1"/>
        <end position="46"/>
    </location>
</feature>
<reference evidence="3" key="1">
    <citation type="journal article" date="2014" name="Int. J. Syst. Evol. Microbiol.">
        <title>Complete genome sequence of Corynebacterium casei LMG S-19264T (=DSM 44701T), isolated from a smear-ripened cheese.</title>
        <authorList>
            <consortium name="US DOE Joint Genome Institute (JGI-PGF)"/>
            <person name="Walter F."/>
            <person name="Albersmeier A."/>
            <person name="Kalinowski J."/>
            <person name="Ruckert C."/>
        </authorList>
    </citation>
    <scope>NUCLEOTIDE SEQUENCE</scope>
    <source>
        <strain evidence="3">CGMCC 4.7299</strain>
    </source>
</reference>
<gene>
    <name evidence="3" type="ORF">GCM10012284_37070</name>
</gene>
<feature type="transmembrane region" description="Helical" evidence="2">
    <location>
        <begin position="148"/>
        <end position="167"/>
    </location>
</feature>
<feature type="compositionally biased region" description="Pro residues" evidence="1">
    <location>
        <begin position="8"/>
        <end position="20"/>
    </location>
</feature>
<reference evidence="3" key="2">
    <citation type="submission" date="2020-09" db="EMBL/GenBank/DDBJ databases">
        <authorList>
            <person name="Sun Q."/>
            <person name="Zhou Y."/>
        </authorList>
    </citation>
    <scope>NUCLEOTIDE SEQUENCE</scope>
    <source>
        <strain evidence="3">CGMCC 4.7299</strain>
    </source>
</reference>
<dbReference type="Proteomes" id="UP000656042">
    <property type="component" value="Unassembled WGS sequence"/>
</dbReference>
<evidence type="ECO:0000256" key="1">
    <source>
        <dbReference type="SAM" id="MobiDB-lite"/>
    </source>
</evidence>
<dbReference type="RefSeq" id="WP_189080484.1">
    <property type="nucleotide sequence ID" value="NZ_BMMX01000016.1"/>
</dbReference>
<feature type="transmembrane region" description="Helical" evidence="2">
    <location>
        <begin position="56"/>
        <end position="76"/>
    </location>
</feature>
<proteinExistence type="predicted"/>
<organism evidence="3 4">
    <name type="scientific">Mangrovihabitans endophyticus</name>
    <dbReference type="NCBI Taxonomy" id="1751298"/>
    <lineage>
        <taxon>Bacteria</taxon>
        <taxon>Bacillati</taxon>
        <taxon>Actinomycetota</taxon>
        <taxon>Actinomycetes</taxon>
        <taxon>Micromonosporales</taxon>
        <taxon>Micromonosporaceae</taxon>
        <taxon>Mangrovihabitans</taxon>
    </lineage>
</organism>
<dbReference type="EMBL" id="BMMX01000016">
    <property type="protein sequence ID" value="GGK99237.1"/>
    <property type="molecule type" value="Genomic_DNA"/>
</dbReference>
<keyword evidence="2" id="KW-1133">Transmembrane helix</keyword>
<evidence type="ECO:0000313" key="4">
    <source>
        <dbReference type="Proteomes" id="UP000656042"/>
    </source>
</evidence>
<protein>
    <recommendedName>
        <fullName evidence="5">ATP synthase protein I</fullName>
    </recommendedName>
</protein>
<keyword evidence="4" id="KW-1185">Reference proteome</keyword>
<keyword evidence="2" id="KW-0812">Transmembrane</keyword>
<accession>A0A8J3C024</accession>
<keyword evidence="2" id="KW-0472">Membrane</keyword>
<dbReference type="AlphaFoldDB" id="A0A8J3C024"/>
<feature type="transmembrane region" description="Helical" evidence="2">
    <location>
        <begin position="82"/>
        <end position="106"/>
    </location>
</feature>
<feature type="transmembrane region" description="Helical" evidence="2">
    <location>
        <begin position="118"/>
        <end position="142"/>
    </location>
</feature>